<dbReference type="AlphaFoldDB" id="A0A8J2M0Q1"/>
<protein>
    <submittedName>
        <fullName evidence="2">Uncharacterized protein</fullName>
    </submittedName>
</protein>
<dbReference type="Proteomes" id="UP000746747">
    <property type="component" value="Unassembled WGS sequence"/>
</dbReference>
<sequence>MDQNPTFPSTTATSVELQLNPAVNDGENIALTDNSNLSHAVYSHIRSQSGSEITVDANAKTAKNSNTVELGHIAQQLYIIRRLIFFVFFVIYIISIPICLF</sequence>
<evidence type="ECO:0000313" key="3">
    <source>
        <dbReference type="Proteomes" id="UP000746747"/>
    </source>
</evidence>
<name>A0A8J2M0Q1_9BILA</name>
<keyword evidence="1" id="KW-0812">Transmembrane</keyword>
<keyword evidence="1" id="KW-1133">Transmembrane helix</keyword>
<reference evidence="2" key="1">
    <citation type="submission" date="2021-09" db="EMBL/GenBank/DDBJ databases">
        <authorList>
            <consortium name="Pathogen Informatics"/>
        </authorList>
    </citation>
    <scope>NUCLEOTIDE SEQUENCE</scope>
</reference>
<proteinExistence type="predicted"/>
<gene>
    <name evidence="2" type="ORF">CJOHNSTONI_LOCUS3214</name>
</gene>
<dbReference type="EMBL" id="CAKAEH010001118">
    <property type="protein sequence ID" value="CAG9532943.1"/>
    <property type="molecule type" value="Genomic_DNA"/>
</dbReference>
<dbReference type="OrthoDB" id="10420364at2759"/>
<evidence type="ECO:0000256" key="1">
    <source>
        <dbReference type="SAM" id="Phobius"/>
    </source>
</evidence>
<comment type="caution">
    <text evidence="2">The sequence shown here is derived from an EMBL/GenBank/DDBJ whole genome shotgun (WGS) entry which is preliminary data.</text>
</comment>
<evidence type="ECO:0000313" key="2">
    <source>
        <dbReference type="EMBL" id="CAG9532943.1"/>
    </source>
</evidence>
<keyword evidence="3" id="KW-1185">Reference proteome</keyword>
<accession>A0A8J2M0Q1</accession>
<feature type="transmembrane region" description="Helical" evidence="1">
    <location>
        <begin position="79"/>
        <end position="100"/>
    </location>
</feature>
<organism evidence="2 3">
    <name type="scientific">Cercopithifilaria johnstoni</name>
    <dbReference type="NCBI Taxonomy" id="2874296"/>
    <lineage>
        <taxon>Eukaryota</taxon>
        <taxon>Metazoa</taxon>
        <taxon>Ecdysozoa</taxon>
        <taxon>Nematoda</taxon>
        <taxon>Chromadorea</taxon>
        <taxon>Rhabditida</taxon>
        <taxon>Spirurina</taxon>
        <taxon>Spiruromorpha</taxon>
        <taxon>Filarioidea</taxon>
        <taxon>Onchocercidae</taxon>
        <taxon>Cercopithifilaria</taxon>
    </lineage>
</organism>
<keyword evidence="1" id="KW-0472">Membrane</keyword>